<dbReference type="PROSITE" id="PS50262">
    <property type="entry name" value="G_PROTEIN_RECEP_F1_2"/>
    <property type="match status" value="1"/>
</dbReference>
<accession>A0A816PCC6</accession>
<evidence type="ECO:0000313" key="14">
    <source>
        <dbReference type="EMBL" id="CAF4111037.1"/>
    </source>
</evidence>
<dbReference type="Proteomes" id="UP000681967">
    <property type="component" value="Unassembled WGS sequence"/>
</dbReference>
<dbReference type="EMBL" id="CAJOBH010004401">
    <property type="protein sequence ID" value="CAF3988596.1"/>
    <property type="molecule type" value="Genomic_DNA"/>
</dbReference>
<evidence type="ECO:0000313" key="16">
    <source>
        <dbReference type="Proteomes" id="UP000663824"/>
    </source>
</evidence>
<gene>
    <name evidence="13" type="ORF">BYL167_LOCUS13018</name>
    <name evidence="11" type="ORF">CJN711_LOCUS24483</name>
    <name evidence="15" type="ORF">GIL414_LOCUS25459</name>
    <name evidence="10" type="ORF">KQP761_LOCUS11563</name>
    <name evidence="12" type="ORF">MBJ925_LOCUS12225</name>
    <name evidence="14" type="ORF">SMN809_LOCUS17807</name>
</gene>
<dbReference type="EMBL" id="CAJOBI010008376">
    <property type="protein sequence ID" value="CAF4111037.1"/>
    <property type="molecule type" value="Genomic_DNA"/>
</dbReference>
<keyword evidence="6" id="KW-0675">Receptor</keyword>
<feature type="transmembrane region" description="Helical" evidence="8">
    <location>
        <begin position="185"/>
        <end position="204"/>
    </location>
</feature>
<evidence type="ECO:0000256" key="5">
    <source>
        <dbReference type="ARBA" id="ARBA00023136"/>
    </source>
</evidence>
<name>A0A816PCC6_9BILA</name>
<protein>
    <recommendedName>
        <fullName evidence="9">G-protein coupled receptors family 1 profile domain-containing protein</fullName>
    </recommendedName>
</protein>
<dbReference type="OrthoDB" id="10040416at2759"/>
<dbReference type="InterPro" id="IPR017452">
    <property type="entry name" value="GPCR_Rhodpsn_7TM"/>
</dbReference>
<dbReference type="Proteomes" id="UP000681720">
    <property type="component" value="Unassembled WGS sequence"/>
</dbReference>
<reference evidence="12" key="1">
    <citation type="submission" date="2021-02" db="EMBL/GenBank/DDBJ databases">
        <authorList>
            <person name="Nowell W R."/>
        </authorList>
    </citation>
    <scope>NUCLEOTIDE SEQUENCE</scope>
</reference>
<feature type="domain" description="G-protein coupled receptors family 1 profile" evidence="9">
    <location>
        <begin position="36"/>
        <end position="295"/>
    </location>
</feature>
<organism evidence="12 16">
    <name type="scientific">Rotaria magnacalcarata</name>
    <dbReference type="NCBI Taxonomy" id="392030"/>
    <lineage>
        <taxon>Eukaryota</taxon>
        <taxon>Metazoa</taxon>
        <taxon>Spiralia</taxon>
        <taxon>Gnathifera</taxon>
        <taxon>Rotifera</taxon>
        <taxon>Eurotatoria</taxon>
        <taxon>Bdelloidea</taxon>
        <taxon>Philodinida</taxon>
        <taxon>Philodinidae</taxon>
        <taxon>Rotaria</taxon>
    </lineage>
</organism>
<evidence type="ECO:0000256" key="1">
    <source>
        <dbReference type="ARBA" id="ARBA00004141"/>
    </source>
</evidence>
<feature type="transmembrane region" description="Helical" evidence="8">
    <location>
        <begin position="24"/>
        <end position="45"/>
    </location>
</feature>
<dbReference type="AlphaFoldDB" id="A0A816PCC6"/>
<dbReference type="PANTHER" id="PTHR24243:SF230">
    <property type="entry name" value="G-PROTEIN COUPLED RECEPTORS FAMILY 1 PROFILE DOMAIN-CONTAINING PROTEIN"/>
    <property type="match status" value="1"/>
</dbReference>
<keyword evidence="4" id="KW-0297">G-protein coupled receptor</keyword>
<dbReference type="EMBL" id="CAJNRE010005553">
    <property type="protein sequence ID" value="CAF2046455.1"/>
    <property type="molecule type" value="Genomic_DNA"/>
</dbReference>
<keyword evidence="3 8" id="KW-1133">Transmembrane helix</keyword>
<dbReference type="GO" id="GO:0005886">
    <property type="term" value="C:plasma membrane"/>
    <property type="evidence" value="ECO:0007669"/>
    <property type="project" value="TreeGrafter"/>
</dbReference>
<dbReference type="PANTHER" id="PTHR24243">
    <property type="entry name" value="G-PROTEIN COUPLED RECEPTOR"/>
    <property type="match status" value="1"/>
</dbReference>
<evidence type="ECO:0000256" key="7">
    <source>
        <dbReference type="ARBA" id="ARBA00023224"/>
    </source>
</evidence>
<evidence type="ECO:0000256" key="8">
    <source>
        <dbReference type="SAM" id="Phobius"/>
    </source>
</evidence>
<dbReference type="Proteomes" id="UP000676336">
    <property type="component" value="Unassembled WGS sequence"/>
</dbReference>
<sequence length="351" mass="39856">MSSSSTSSHTIAWLNNMNVQFNRYLPWPFLILGTVGVILNIIIFTRRSLFINSCTHYLLGNTVANAVVLYWVATTRIFSDGYNIDPSVHSNTFCRLRYFFTYVPRTLSTWFILLACIDRWASSVKAQRRFNSVLFARIVIVITTTACFLSFCNVLIYFGVQKTATSTTCYAIPGPYRFFSDLQYLTFYALGPPVIMLVFGLATLRNLRRARNQVLPHGVQSNNTNARRDTQLLIMLLMQVALIIVFTVPFAGQKLYDTLALAEIKSPLKTAQNNLCAGILRILSYGSHAFGFFVYTLSARIFRKELLKTINGVYQRFTGRNLNIAMDAQTCMTQIQTVEMKTVYQTGRLDA</sequence>
<evidence type="ECO:0000313" key="13">
    <source>
        <dbReference type="EMBL" id="CAF3988596.1"/>
    </source>
</evidence>
<keyword evidence="2 8" id="KW-0812">Transmembrane</keyword>
<dbReference type="Proteomes" id="UP000663834">
    <property type="component" value="Unassembled WGS sequence"/>
</dbReference>
<keyword evidence="5 8" id="KW-0472">Membrane</keyword>
<comment type="subcellular location">
    <subcellularLocation>
        <location evidence="1">Membrane</location>
        <topology evidence="1">Multi-pass membrane protein</topology>
    </subcellularLocation>
</comment>
<evidence type="ECO:0000313" key="12">
    <source>
        <dbReference type="EMBL" id="CAF2046455.1"/>
    </source>
</evidence>
<evidence type="ECO:0000256" key="2">
    <source>
        <dbReference type="ARBA" id="ARBA00022692"/>
    </source>
</evidence>
<feature type="transmembrane region" description="Helical" evidence="8">
    <location>
        <begin position="278"/>
        <end position="298"/>
    </location>
</feature>
<feature type="transmembrane region" description="Helical" evidence="8">
    <location>
        <begin position="57"/>
        <end position="78"/>
    </location>
</feature>
<dbReference type="Gene3D" id="1.20.1070.10">
    <property type="entry name" value="Rhodopsin 7-helix transmembrane proteins"/>
    <property type="match status" value="1"/>
</dbReference>
<evidence type="ECO:0000313" key="11">
    <source>
        <dbReference type="EMBL" id="CAF1449330.1"/>
    </source>
</evidence>
<proteinExistence type="predicted"/>
<dbReference type="GO" id="GO:0004930">
    <property type="term" value="F:G protein-coupled receptor activity"/>
    <property type="evidence" value="ECO:0007669"/>
    <property type="project" value="UniProtKB-KW"/>
</dbReference>
<evidence type="ECO:0000313" key="15">
    <source>
        <dbReference type="EMBL" id="CAF4292213.1"/>
    </source>
</evidence>
<dbReference type="Proteomes" id="UP000663855">
    <property type="component" value="Unassembled WGS sequence"/>
</dbReference>
<feature type="transmembrane region" description="Helical" evidence="8">
    <location>
        <begin position="98"/>
        <end position="117"/>
    </location>
</feature>
<evidence type="ECO:0000313" key="10">
    <source>
        <dbReference type="EMBL" id="CAF1442114.1"/>
    </source>
</evidence>
<dbReference type="SUPFAM" id="SSF81321">
    <property type="entry name" value="Family A G protein-coupled receptor-like"/>
    <property type="match status" value="1"/>
</dbReference>
<dbReference type="EMBL" id="CAJNOV010011491">
    <property type="protein sequence ID" value="CAF1449330.1"/>
    <property type="molecule type" value="Genomic_DNA"/>
</dbReference>
<keyword evidence="7" id="KW-0807">Transducer</keyword>
<evidence type="ECO:0000256" key="3">
    <source>
        <dbReference type="ARBA" id="ARBA00022989"/>
    </source>
</evidence>
<feature type="transmembrane region" description="Helical" evidence="8">
    <location>
        <begin position="232"/>
        <end position="251"/>
    </location>
</feature>
<dbReference type="Proteomes" id="UP000663824">
    <property type="component" value="Unassembled WGS sequence"/>
</dbReference>
<feature type="transmembrane region" description="Helical" evidence="8">
    <location>
        <begin position="138"/>
        <end position="158"/>
    </location>
</feature>
<evidence type="ECO:0000256" key="4">
    <source>
        <dbReference type="ARBA" id="ARBA00023040"/>
    </source>
</evidence>
<dbReference type="EMBL" id="CAJNOW010005183">
    <property type="protein sequence ID" value="CAF1442114.1"/>
    <property type="molecule type" value="Genomic_DNA"/>
</dbReference>
<evidence type="ECO:0000256" key="6">
    <source>
        <dbReference type="ARBA" id="ARBA00023170"/>
    </source>
</evidence>
<comment type="caution">
    <text evidence="12">The sequence shown here is derived from an EMBL/GenBank/DDBJ whole genome shotgun (WGS) entry which is preliminary data.</text>
</comment>
<dbReference type="EMBL" id="CAJOBJ010034508">
    <property type="protein sequence ID" value="CAF4292213.1"/>
    <property type="molecule type" value="Genomic_DNA"/>
</dbReference>
<evidence type="ECO:0000259" key="9">
    <source>
        <dbReference type="PROSITE" id="PS50262"/>
    </source>
</evidence>